<dbReference type="RefSeq" id="WP_133444226.1">
    <property type="nucleotide sequence ID" value="NZ_SCWB01000013.1"/>
</dbReference>
<dbReference type="NCBIfam" id="NF040973">
    <property type="entry name" value="restrict_Sau3AI"/>
    <property type="match status" value="1"/>
</dbReference>
<dbReference type="InterPro" id="IPR011335">
    <property type="entry name" value="Restrct_endonuc-II-like"/>
</dbReference>
<evidence type="ECO:0000256" key="2">
    <source>
        <dbReference type="ARBA" id="ARBA00022759"/>
    </source>
</evidence>
<dbReference type="InterPro" id="IPR011337">
    <property type="entry name" value="DNA_rep_MutH/RE_typeII_Sau3AI"/>
</dbReference>
<dbReference type="Proteomes" id="UP000294802">
    <property type="component" value="Unassembled WGS sequence"/>
</dbReference>
<gene>
    <name evidence="5" type="ORF">ERX29_08185</name>
</gene>
<proteinExistence type="predicted"/>
<comment type="caution">
    <text evidence="5">The sequence shown here is derived from an EMBL/GenBank/DDBJ whole genome shotgun (WGS) entry which is preliminary data.</text>
</comment>
<dbReference type="InterPro" id="IPR037057">
    <property type="entry name" value="DNA_rep_MutH/T2_RE_sf"/>
</dbReference>
<keyword evidence="2" id="KW-0255">Endonuclease</keyword>
<dbReference type="CDD" id="cd22356">
    <property type="entry name" value="Sau3AI_N-like"/>
    <property type="match status" value="1"/>
</dbReference>
<organism evidence="5 6">
    <name type="scientific">Macrococcus lamae</name>
    <dbReference type="NCBI Taxonomy" id="198484"/>
    <lineage>
        <taxon>Bacteria</taxon>
        <taxon>Bacillati</taxon>
        <taxon>Bacillota</taxon>
        <taxon>Bacilli</taxon>
        <taxon>Bacillales</taxon>
        <taxon>Staphylococcaceae</taxon>
        <taxon>Macrococcus</taxon>
    </lineage>
</organism>
<dbReference type="GO" id="GO:0003677">
    <property type="term" value="F:DNA binding"/>
    <property type="evidence" value="ECO:0007669"/>
    <property type="project" value="InterPro"/>
</dbReference>
<dbReference type="GO" id="GO:0016787">
    <property type="term" value="F:hydrolase activity"/>
    <property type="evidence" value="ECO:0007669"/>
    <property type="project" value="UniProtKB-KW"/>
</dbReference>
<keyword evidence="6" id="KW-1185">Reference proteome</keyword>
<protein>
    <submittedName>
        <fullName evidence="5">DNA mismatch repair protein MutH</fullName>
    </submittedName>
</protein>
<sequence>MNYQYDETWTEEDIFTRAKELEGISLKDIIHADSLNNKKNKGGIGNAIQADYFGIAANSRQEADFHHHNIELKVHPIKKNTKGFVAKERLVLSMIDFMKRNQLSFRDSMVYKKTESMLIIFYLHEENVDPMEFKILKVSHFRLNDKDFNIASMDYTKIHTIIDKGEAHLLTEKGYDILAPARKGGGKDKDLKVQHASHIKAKSRAYSYKSNFMTTYYRRLVDKNIHIIDPKENFKKFVIQSLDEFKGHTLDELKSMIDTYKHTIPGNNDKSQIPKILSKLLGAKNGNINSTDEFIANGFEMKTVVRYNKVIKGSHKKTDQDMSFRNIDFFDIDHNEFEDSEWYTMFTETIYILCLFKEDDSGELIFTDYIFHSFDDKFMAKLRDLFERTKKNLPHAKQTKDYNGNYTDVTLTSKSAHYPLQIRTKYTGQSKFVELPNGNEITKKCLFVNKNYIDEIFGLYV</sequence>
<dbReference type="Gene3D" id="3.40.600.10">
    <property type="entry name" value="DNA mismatch repair MutH/Restriction endonuclease, type II"/>
    <property type="match status" value="2"/>
</dbReference>
<reference evidence="5 6" key="1">
    <citation type="submission" date="2019-01" db="EMBL/GenBank/DDBJ databases">
        <title>Draft genome sequences of the type strains of six Macrococcus species.</title>
        <authorList>
            <person name="Mazhar S."/>
            <person name="Altermann E."/>
            <person name="Hill C."/>
            <person name="Mcauliffe O."/>
        </authorList>
    </citation>
    <scope>NUCLEOTIDE SEQUENCE [LARGE SCALE GENOMIC DNA]</scope>
    <source>
        <strain evidence="5 6">CCM4815</strain>
    </source>
</reference>
<dbReference type="AlphaFoldDB" id="A0A4R6BTC2"/>
<evidence type="ECO:0000313" key="6">
    <source>
        <dbReference type="Proteomes" id="UP000294802"/>
    </source>
</evidence>
<dbReference type="CDD" id="cd22355">
    <property type="entry name" value="Sau3AI_C"/>
    <property type="match status" value="1"/>
</dbReference>
<evidence type="ECO:0000313" key="5">
    <source>
        <dbReference type="EMBL" id="TDM07711.1"/>
    </source>
</evidence>
<feature type="domain" description="DNA mismatch repair MutH/Type II restriction enzyme Sau3AI" evidence="4">
    <location>
        <begin position="53"/>
        <end position="154"/>
    </location>
</feature>
<dbReference type="SUPFAM" id="SSF52980">
    <property type="entry name" value="Restriction endonuclease-like"/>
    <property type="match status" value="2"/>
</dbReference>
<evidence type="ECO:0000259" key="4">
    <source>
        <dbReference type="SMART" id="SM00927"/>
    </source>
</evidence>
<dbReference type="EMBL" id="SCWB01000013">
    <property type="protein sequence ID" value="TDM07711.1"/>
    <property type="molecule type" value="Genomic_DNA"/>
</dbReference>
<evidence type="ECO:0000256" key="3">
    <source>
        <dbReference type="ARBA" id="ARBA00022801"/>
    </source>
</evidence>
<dbReference type="GO" id="GO:0004519">
    <property type="term" value="F:endonuclease activity"/>
    <property type="evidence" value="ECO:0007669"/>
    <property type="project" value="UniProtKB-KW"/>
</dbReference>
<dbReference type="OrthoDB" id="3188707at2"/>
<keyword evidence="3" id="KW-0378">Hydrolase</keyword>
<dbReference type="Pfam" id="PF02976">
    <property type="entry name" value="MutH"/>
    <property type="match status" value="1"/>
</dbReference>
<evidence type="ECO:0000256" key="1">
    <source>
        <dbReference type="ARBA" id="ARBA00022722"/>
    </source>
</evidence>
<accession>A0A4R6BTC2</accession>
<name>A0A4R6BTC2_9STAP</name>
<keyword evidence="1" id="KW-0540">Nuclease</keyword>
<dbReference type="SMART" id="SM00927">
    <property type="entry name" value="MutH"/>
    <property type="match status" value="1"/>
</dbReference>